<sequence>MAESDDAHARQQLAPNHAIITAHSMDDKISKNPHLRNKLQHTALRRFNHSITTHSSYPKMRSLSISLCAAALASSVSAFDICWALGCHPPSDSPAVSIPLEIEGKDGVYYPTVRIELDESDMVCDPSGVQILGQPLPIDDNGRGSGHLRVLGNYGITAKWEFSCASPKDSSTEHKLVLVIDSINRVGDPKESVPDVKIETRFRQTYPVVFTSVESKALTNNPEYSRGTLHYGPGDDWALVGFSYDL</sequence>
<evidence type="ECO:0000313" key="2">
    <source>
        <dbReference type="Proteomes" id="UP000777438"/>
    </source>
</evidence>
<accession>A0A9P9AEA8</accession>
<evidence type="ECO:0000313" key="1">
    <source>
        <dbReference type="EMBL" id="KAH6869277.1"/>
    </source>
</evidence>
<dbReference type="Proteomes" id="UP000777438">
    <property type="component" value="Unassembled WGS sequence"/>
</dbReference>
<comment type="caution">
    <text evidence="1">The sequence shown here is derived from an EMBL/GenBank/DDBJ whole genome shotgun (WGS) entry which is preliminary data.</text>
</comment>
<reference evidence="1 2" key="1">
    <citation type="journal article" date="2021" name="Nat. Commun.">
        <title>Genetic determinants of endophytism in the Arabidopsis root mycobiome.</title>
        <authorList>
            <person name="Mesny F."/>
            <person name="Miyauchi S."/>
            <person name="Thiergart T."/>
            <person name="Pickel B."/>
            <person name="Atanasova L."/>
            <person name="Karlsson M."/>
            <person name="Huettel B."/>
            <person name="Barry K.W."/>
            <person name="Haridas S."/>
            <person name="Chen C."/>
            <person name="Bauer D."/>
            <person name="Andreopoulos W."/>
            <person name="Pangilinan J."/>
            <person name="LaButti K."/>
            <person name="Riley R."/>
            <person name="Lipzen A."/>
            <person name="Clum A."/>
            <person name="Drula E."/>
            <person name="Henrissat B."/>
            <person name="Kohler A."/>
            <person name="Grigoriev I.V."/>
            <person name="Martin F.M."/>
            <person name="Hacquard S."/>
        </authorList>
    </citation>
    <scope>NUCLEOTIDE SEQUENCE [LARGE SCALE GENOMIC DNA]</scope>
    <source>
        <strain evidence="1 2">MPI-CAGE-CH-0241</strain>
    </source>
</reference>
<organism evidence="1 2">
    <name type="scientific">Thelonectria olida</name>
    <dbReference type="NCBI Taxonomy" id="1576542"/>
    <lineage>
        <taxon>Eukaryota</taxon>
        <taxon>Fungi</taxon>
        <taxon>Dikarya</taxon>
        <taxon>Ascomycota</taxon>
        <taxon>Pezizomycotina</taxon>
        <taxon>Sordariomycetes</taxon>
        <taxon>Hypocreomycetidae</taxon>
        <taxon>Hypocreales</taxon>
        <taxon>Nectriaceae</taxon>
        <taxon>Thelonectria</taxon>
    </lineage>
</organism>
<dbReference type="AlphaFoldDB" id="A0A9P9AEA8"/>
<name>A0A9P9AEA8_9HYPO</name>
<keyword evidence="2" id="KW-1185">Reference proteome</keyword>
<protein>
    <submittedName>
        <fullName evidence="1">Uncharacterized protein</fullName>
    </submittedName>
</protein>
<proteinExistence type="predicted"/>
<gene>
    <name evidence="1" type="ORF">B0T10DRAFT_501702</name>
</gene>
<dbReference type="EMBL" id="JAGPYM010000075">
    <property type="protein sequence ID" value="KAH6869277.1"/>
    <property type="molecule type" value="Genomic_DNA"/>
</dbReference>
<dbReference type="OrthoDB" id="4225201at2759"/>